<evidence type="ECO:0000313" key="4">
    <source>
        <dbReference type="Proteomes" id="UP000002872"/>
    </source>
</evidence>
<evidence type="ECO:0000256" key="2">
    <source>
        <dbReference type="SAM" id="Phobius"/>
    </source>
</evidence>
<keyword evidence="2" id="KW-1133">Transmembrane helix</keyword>
<dbReference type="Proteomes" id="UP000002872">
    <property type="component" value="Unassembled WGS sequence"/>
</dbReference>
<dbReference type="AlphaFoldDB" id="I3EKE7"/>
<gene>
    <name evidence="3" type="ORF">NEQG_00464</name>
</gene>
<sequence>MNYYSTGSPFYHETTTWYEPTYIQPSIISAPISSTIIEGNTSLGTVELHINNPYVILAILVSILIVLLVLVGISEHSKRNEQNARNEQSSRQTPPSDNYSGSKLASTTTKYQASNVTNQKGSHVNSQDITIPSAPPLGVKSDDYNSPPPPYTLLPTRTIPSAPPLGVESDDYKYSSSPYTSYMQNISEDSNKIYVDTTNKGGLRFAETGVLGEKFSQNRVSDYSQTSALGESFSQVEPRKLSFSSPFSYN</sequence>
<proteinExistence type="predicted"/>
<protein>
    <submittedName>
        <fullName evidence="3">Uncharacterized protein</fullName>
    </submittedName>
</protein>
<dbReference type="EMBL" id="GL870876">
    <property type="protein sequence ID" value="EIJ89694.1"/>
    <property type="molecule type" value="Genomic_DNA"/>
</dbReference>
<accession>I3EKE7</accession>
<evidence type="ECO:0000256" key="1">
    <source>
        <dbReference type="SAM" id="MobiDB-lite"/>
    </source>
</evidence>
<feature type="compositionally biased region" description="Polar residues" evidence="1">
    <location>
        <begin position="85"/>
        <end position="130"/>
    </location>
</feature>
<reference evidence="3" key="1">
    <citation type="submission" date="2011-01" db="EMBL/GenBank/DDBJ databases">
        <title>The Genome Sequence of Nematocida parisii strain ERTm3.</title>
        <authorList>
            <consortium name="The Broad Institute Genome Sequencing Platform"/>
            <consortium name="The Broad Institute Genome Sequencing Center for Infectious Disease"/>
            <person name="Cuomo C."/>
            <person name="Troemel E."/>
            <person name="Young S.K."/>
            <person name="Zeng Q."/>
            <person name="Gargeya S."/>
            <person name="Fitzgerald M."/>
            <person name="Haas B."/>
            <person name="Abouelleil A."/>
            <person name="Alvarado L."/>
            <person name="Arachchi H.M."/>
            <person name="Berlin A."/>
            <person name="Chapman S.B."/>
            <person name="Gearin G."/>
            <person name="Goldberg J."/>
            <person name="Griggs A."/>
            <person name="Gujja S."/>
            <person name="Hansen M."/>
            <person name="Heiman D."/>
            <person name="Howarth C."/>
            <person name="Larimer J."/>
            <person name="Lui A."/>
            <person name="MacDonald P.J.P."/>
            <person name="McCowen C."/>
            <person name="Montmayeur A."/>
            <person name="Murphy C."/>
            <person name="Neiman D."/>
            <person name="Pearson M."/>
            <person name="Priest M."/>
            <person name="Roberts A."/>
            <person name="Saif S."/>
            <person name="Shea T."/>
            <person name="Sisk P."/>
            <person name="Stolte C."/>
            <person name="Sykes S."/>
            <person name="Wortman J."/>
            <person name="Nusbaum C."/>
            <person name="Birren B."/>
        </authorList>
    </citation>
    <scope>NUCLEOTIDE SEQUENCE</scope>
    <source>
        <strain evidence="3">ERTm3</strain>
    </source>
</reference>
<keyword evidence="2" id="KW-0472">Membrane</keyword>
<dbReference type="HOGENOM" id="CLU_1111654_0_0_1"/>
<evidence type="ECO:0000313" key="3">
    <source>
        <dbReference type="EMBL" id="EIJ89694.1"/>
    </source>
</evidence>
<organism evidence="3 4">
    <name type="scientific">Nematocida parisii (strain ERTm3)</name>
    <name type="common">Nematode killer fungus</name>
    <dbReference type="NCBI Taxonomy" id="935791"/>
    <lineage>
        <taxon>Eukaryota</taxon>
        <taxon>Fungi</taxon>
        <taxon>Fungi incertae sedis</taxon>
        <taxon>Microsporidia</taxon>
        <taxon>Nematocida</taxon>
    </lineage>
</organism>
<name>I3EKE7_NEMP3</name>
<keyword evidence="2" id="KW-0812">Transmembrane</keyword>
<dbReference type="OMA" id="PRYSHEV"/>
<dbReference type="OrthoDB" id="10522536at2759"/>
<feature type="region of interest" description="Disordered" evidence="1">
    <location>
        <begin position="78"/>
        <end position="171"/>
    </location>
</feature>
<feature type="transmembrane region" description="Helical" evidence="2">
    <location>
        <begin position="54"/>
        <end position="73"/>
    </location>
</feature>
<keyword evidence="4" id="KW-1185">Reference proteome</keyword>
<dbReference type="VEuPathDB" id="MicrosporidiaDB:NEQG_00464"/>
<dbReference type="InParanoid" id="I3EKE7"/>